<evidence type="ECO:0000256" key="1">
    <source>
        <dbReference type="SAM" id="MobiDB-lite"/>
    </source>
</evidence>
<organism evidence="2 3">
    <name type="scientific">Linnemannia exigua</name>
    <dbReference type="NCBI Taxonomy" id="604196"/>
    <lineage>
        <taxon>Eukaryota</taxon>
        <taxon>Fungi</taxon>
        <taxon>Fungi incertae sedis</taxon>
        <taxon>Mucoromycota</taxon>
        <taxon>Mortierellomycotina</taxon>
        <taxon>Mortierellomycetes</taxon>
        <taxon>Mortierellales</taxon>
        <taxon>Mortierellaceae</taxon>
        <taxon>Linnemannia</taxon>
    </lineage>
</organism>
<feature type="region of interest" description="Disordered" evidence="1">
    <location>
        <begin position="163"/>
        <end position="188"/>
    </location>
</feature>
<feature type="compositionally biased region" description="Low complexity" evidence="1">
    <location>
        <begin position="163"/>
        <end position="182"/>
    </location>
</feature>
<dbReference type="Proteomes" id="UP001194580">
    <property type="component" value="Unassembled WGS sequence"/>
</dbReference>
<feature type="compositionally biased region" description="Polar residues" evidence="1">
    <location>
        <begin position="310"/>
        <end position="328"/>
    </location>
</feature>
<sequence>MSNPPIAVDPAHVLAYLSSLTASSDPLQHSGFLHLFQSLHPATSTEGPLRLYIVQQPAPAKHRRSYVEIKDLRALCGRDPATGLPVTSSTATLSDLKDSVLVMRRIPEDGYSSSGSSSCGGGVSFGPGVGSVLTEGTLASYQSEYLSAIGAMGMTTITGSATSTGSDVARAGDGSSDDSSSLLDDDLSSGNVGGMAGIPQSLLGADHVTYWMSNNEFEYLNFCMAMGHSDQSDQSETPFLSDAFPSSPGGSDISVPQSGLDSSISGGGYGSDGGAFDDADEDDTDDDGEGETREGKRPRAIRQPRRCTTKPRNSNSGSNERQEQNSNHTLPQWFRPLVKDGEVQFEIWVVAFLKPQLLPILPPKPTTNAAVTGAGAGTGNQQQQQHDSQWTEAVNELLDSAVLQQFVRGEVADGRIGIDFKRIMADKKDRRKSTRRVIR</sequence>
<evidence type="ECO:0000313" key="3">
    <source>
        <dbReference type="Proteomes" id="UP001194580"/>
    </source>
</evidence>
<name>A0AAD4H3Q6_9FUNG</name>
<dbReference type="EMBL" id="JAAAIL010001775">
    <property type="protein sequence ID" value="KAG0265237.1"/>
    <property type="molecule type" value="Genomic_DNA"/>
</dbReference>
<comment type="caution">
    <text evidence="2">The sequence shown here is derived from an EMBL/GenBank/DDBJ whole genome shotgun (WGS) entry which is preliminary data.</text>
</comment>
<feature type="region of interest" description="Disordered" evidence="1">
    <location>
        <begin position="230"/>
        <end position="328"/>
    </location>
</feature>
<keyword evidence="3" id="KW-1185">Reference proteome</keyword>
<gene>
    <name evidence="2" type="ORF">BGZ95_003392</name>
</gene>
<dbReference type="AlphaFoldDB" id="A0AAD4H3Q6"/>
<proteinExistence type="predicted"/>
<feature type="compositionally biased region" description="Basic residues" evidence="1">
    <location>
        <begin position="298"/>
        <end position="309"/>
    </location>
</feature>
<accession>A0AAD4H3Q6</accession>
<evidence type="ECO:0000313" key="2">
    <source>
        <dbReference type="EMBL" id="KAG0265237.1"/>
    </source>
</evidence>
<feature type="compositionally biased region" description="Acidic residues" evidence="1">
    <location>
        <begin position="275"/>
        <end position="289"/>
    </location>
</feature>
<reference evidence="2" key="1">
    <citation type="journal article" date="2020" name="Fungal Divers.">
        <title>Resolving the Mortierellaceae phylogeny through synthesis of multi-gene phylogenetics and phylogenomics.</title>
        <authorList>
            <person name="Vandepol N."/>
            <person name="Liber J."/>
            <person name="Desiro A."/>
            <person name="Na H."/>
            <person name="Kennedy M."/>
            <person name="Barry K."/>
            <person name="Grigoriev I.V."/>
            <person name="Miller A.N."/>
            <person name="O'Donnell K."/>
            <person name="Stajich J.E."/>
            <person name="Bonito G."/>
        </authorList>
    </citation>
    <scope>NUCLEOTIDE SEQUENCE</scope>
    <source>
        <strain evidence="2">NRRL 28262</strain>
    </source>
</reference>
<protein>
    <submittedName>
        <fullName evidence="2">Uncharacterized protein</fullName>
    </submittedName>
</protein>